<evidence type="ECO:0000313" key="1">
    <source>
        <dbReference type="EMBL" id="SUZ98952.1"/>
    </source>
</evidence>
<name>A0A381S4E2_9ZZZZ</name>
<gene>
    <name evidence="1" type="ORF">METZ01_LOCUS51806</name>
</gene>
<reference evidence="1" key="1">
    <citation type="submission" date="2018-05" db="EMBL/GenBank/DDBJ databases">
        <authorList>
            <person name="Lanie J.A."/>
            <person name="Ng W.-L."/>
            <person name="Kazmierczak K.M."/>
            <person name="Andrzejewski T.M."/>
            <person name="Davidsen T.M."/>
            <person name="Wayne K.J."/>
            <person name="Tettelin H."/>
            <person name="Glass J.I."/>
            <person name="Rusch D."/>
            <person name="Podicherti R."/>
            <person name="Tsui H.-C.T."/>
            <person name="Winkler M.E."/>
        </authorList>
    </citation>
    <scope>NUCLEOTIDE SEQUENCE</scope>
</reference>
<sequence>MSLAGAFPGTVRLKRVNVNTIILTMVAGEGGTKMQAS</sequence>
<organism evidence="1">
    <name type="scientific">marine metagenome</name>
    <dbReference type="NCBI Taxonomy" id="408172"/>
    <lineage>
        <taxon>unclassified sequences</taxon>
        <taxon>metagenomes</taxon>
        <taxon>ecological metagenomes</taxon>
    </lineage>
</organism>
<dbReference type="AlphaFoldDB" id="A0A381S4E2"/>
<proteinExistence type="predicted"/>
<protein>
    <submittedName>
        <fullName evidence="1">Uncharacterized protein</fullName>
    </submittedName>
</protein>
<dbReference type="EMBL" id="UINC01002654">
    <property type="protein sequence ID" value="SUZ98952.1"/>
    <property type="molecule type" value="Genomic_DNA"/>
</dbReference>
<accession>A0A381S4E2</accession>